<keyword evidence="2" id="KW-1003">Cell membrane</keyword>
<dbReference type="Gene3D" id="1.10.4030.10">
    <property type="entry name" value="Porin chaperone SurA, peptide-binding domain"/>
    <property type="match status" value="1"/>
</dbReference>
<comment type="subcellular location">
    <subcellularLocation>
        <location evidence="1">Cell inner membrane</location>
        <topology evidence="1">Single-pass type II membrane protein</topology>
        <orientation evidence="1">Periplasmic side</orientation>
    </subcellularLocation>
</comment>
<keyword evidence="4 12" id="KW-0812">Transmembrane</keyword>
<dbReference type="InterPro" id="IPR000297">
    <property type="entry name" value="PPIase_PpiC"/>
</dbReference>
<dbReference type="Proteomes" id="UP000280099">
    <property type="component" value="Unassembled WGS sequence"/>
</dbReference>
<sequence>MIEKMHEKSNSFAFKVIFALVSISFVLGGIGGGFLAVDTSAVKVNGEEISQQDFNLAKGRQQSVLNEQLGETFWDLMDNPEYAQQFHESIMNELINDELLSQYAQSLKLGISADQIKLEIVRNPNFQKDGKFDNGLYQLLLTNNGISADQYAGIVYRGMLFSQIQEGIVNSLFDVPVQQELLGKLLLQKRNVRLATYSVEKEMENQTVSPEELQAYYDANKALLINPEEIAVEYVSVTPEDLSSKIQITDEQIDTYYQTNKSQYVTRGESHIAHIQVADEATANDIGQQLKNGEDFAELAKSKSMDTLSATQGGDLGWAREGMFPKAFDDAVATLSVGQVSQPVKVDNAFHIIKLIDRRENKEIPLEQVKDQIADIIKRELVATEYSNVTREMANTAFESNGSLDSVAEVSGKTLQHTELFNRHNIPEILNNEKIVKILFDEQFKQNGQNSDPIDITEGTLAKTIFVRVSQYQPQTVKTFEEAKDEITLAVKKEKSEKLLQAKSEETIKSLIAGNETGVAFDQPQEFVFGQRDLTQRDLMDTIFAMPKPSNKPQYASAKNANGDIVIIALDKVTDGQPDEYNIISSQMTQANSEVLYSDLLKDLRERAKVELNEDFINQLEVLN</sequence>
<proteinExistence type="inferred from homology"/>
<evidence type="ECO:0000256" key="11">
    <source>
        <dbReference type="PROSITE-ProRule" id="PRU00278"/>
    </source>
</evidence>
<name>A0A420XGU4_9PAST</name>
<evidence type="ECO:0000256" key="1">
    <source>
        <dbReference type="ARBA" id="ARBA00004382"/>
    </source>
</evidence>
<dbReference type="InterPro" id="IPR023058">
    <property type="entry name" value="PPIase_PpiC_CS"/>
</dbReference>
<feature type="transmembrane region" description="Helical" evidence="12">
    <location>
        <begin position="12"/>
        <end position="37"/>
    </location>
</feature>
<dbReference type="PANTHER" id="PTHR47529:SF1">
    <property type="entry name" value="PERIPLASMIC CHAPERONE PPID"/>
    <property type="match status" value="1"/>
</dbReference>
<dbReference type="PROSITE" id="PS01096">
    <property type="entry name" value="PPIC_PPIASE_1"/>
    <property type="match status" value="1"/>
</dbReference>
<feature type="domain" description="PpiC" evidence="13">
    <location>
        <begin position="267"/>
        <end position="357"/>
    </location>
</feature>
<dbReference type="Gene3D" id="3.10.50.40">
    <property type="match status" value="1"/>
</dbReference>
<dbReference type="PANTHER" id="PTHR47529">
    <property type="entry name" value="PEPTIDYL-PROLYL CIS-TRANS ISOMERASE D"/>
    <property type="match status" value="1"/>
</dbReference>
<dbReference type="RefSeq" id="WP_121122559.1">
    <property type="nucleotide sequence ID" value="NZ_CP016604.1"/>
</dbReference>
<evidence type="ECO:0000256" key="4">
    <source>
        <dbReference type="ARBA" id="ARBA00022692"/>
    </source>
</evidence>
<evidence type="ECO:0000256" key="9">
    <source>
        <dbReference type="ARBA" id="ARBA00040743"/>
    </source>
</evidence>
<evidence type="ECO:0000313" key="15">
    <source>
        <dbReference type="Proteomes" id="UP000280099"/>
    </source>
</evidence>
<keyword evidence="6 12" id="KW-0472">Membrane</keyword>
<dbReference type="SUPFAM" id="SSF54534">
    <property type="entry name" value="FKBP-like"/>
    <property type="match status" value="1"/>
</dbReference>
<evidence type="ECO:0000256" key="5">
    <source>
        <dbReference type="ARBA" id="ARBA00022989"/>
    </source>
</evidence>
<dbReference type="Pfam" id="PF13624">
    <property type="entry name" value="SurA_N_3"/>
    <property type="match status" value="1"/>
</dbReference>
<keyword evidence="5 12" id="KW-1133">Transmembrane helix</keyword>
<dbReference type="EMBL" id="RBJC01000005">
    <property type="protein sequence ID" value="RKR72785.1"/>
    <property type="molecule type" value="Genomic_DNA"/>
</dbReference>
<reference evidence="14 15" key="1">
    <citation type="submission" date="2018-10" db="EMBL/GenBank/DDBJ databases">
        <title>Genomic Encyclopedia of Type Strains, Phase IV (KMG-IV): sequencing the most valuable type-strain genomes for metagenomic binning, comparative biology and taxonomic classification.</title>
        <authorList>
            <person name="Goeker M."/>
        </authorList>
    </citation>
    <scope>NUCLEOTIDE SEQUENCE [LARGE SCALE GENOMIC DNA]</scope>
    <source>
        <strain evidence="14 15">DSM 23800</strain>
    </source>
</reference>
<evidence type="ECO:0000256" key="6">
    <source>
        <dbReference type="ARBA" id="ARBA00023136"/>
    </source>
</evidence>
<dbReference type="AlphaFoldDB" id="A0A420XGU4"/>
<evidence type="ECO:0000313" key="14">
    <source>
        <dbReference type="EMBL" id="RKR72785.1"/>
    </source>
</evidence>
<dbReference type="SUPFAM" id="SSF109998">
    <property type="entry name" value="Triger factor/SurA peptide-binding domain-like"/>
    <property type="match status" value="1"/>
</dbReference>
<evidence type="ECO:0000256" key="7">
    <source>
        <dbReference type="ARBA" id="ARBA00023186"/>
    </source>
</evidence>
<protein>
    <recommendedName>
        <fullName evidence="9">Periplasmic chaperone PpiD</fullName>
    </recommendedName>
    <alternativeName>
        <fullName evidence="10">Periplasmic folding chaperone</fullName>
    </alternativeName>
</protein>
<evidence type="ECO:0000256" key="10">
    <source>
        <dbReference type="ARBA" id="ARBA00042775"/>
    </source>
</evidence>
<dbReference type="Pfam" id="PF00639">
    <property type="entry name" value="Rotamase"/>
    <property type="match status" value="1"/>
</dbReference>
<dbReference type="GO" id="GO:0003755">
    <property type="term" value="F:peptidyl-prolyl cis-trans isomerase activity"/>
    <property type="evidence" value="ECO:0007669"/>
    <property type="project" value="UniProtKB-KW"/>
</dbReference>
<evidence type="ECO:0000259" key="13">
    <source>
        <dbReference type="PROSITE" id="PS50198"/>
    </source>
</evidence>
<evidence type="ECO:0000256" key="3">
    <source>
        <dbReference type="ARBA" id="ARBA00022519"/>
    </source>
</evidence>
<keyword evidence="15" id="KW-1185">Reference proteome</keyword>
<dbReference type="InterPro" id="IPR046357">
    <property type="entry name" value="PPIase_dom_sf"/>
</dbReference>
<organism evidence="14 15">
    <name type="scientific">Otariodibacter oris</name>
    <dbReference type="NCBI Taxonomy" id="1032623"/>
    <lineage>
        <taxon>Bacteria</taxon>
        <taxon>Pseudomonadati</taxon>
        <taxon>Pseudomonadota</taxon>
        <taxon>Gammaproteobacteria</taxon>
        <taxon>Pasteurellales</taxon>
        <taxon>Pasteurellaceae</taxon>
        <taxon>Otariodibacter</taxon>
    </lineage>
</organism>
<dbReference type="InterPro" id="IPR052029">
    <property type="entry name" value="PpiD_chaperone"/>
</dbReference>
<comment type="caution">
    <text evidence="14">The sequence shown here is derived from an EMBL/GenBank/DDBJ whole genome shotgun (WGS) entry which is preliminary data.</text>
</comment>
<accession>A0A420XGU4</accession>
<evidence type="ECO:0000256" key="8">
    <source>
        <dbReference type="ARBA" id="ARBA00038408"/>
    </source>
</evidence>
<dbReference type="PROSITE" id="PS50198">
    <property type="entry name" value="PPIC_PPIASE_2"/>
    <property type="match status" value="1"/>
</dbReference>
<keyword evidence="11" id="KW-0697">Rotamase</keyword>
<dbReference type="InterPro" id="IPR027304">
    <property type="entry name" value="Trigger_fact/SurA_dom_sf"/>
</dbReference>
<evidence type="ECO:0000256" key="12">
    <source>
        <dbReference type="SAM" id="Phobius"/>
    </source>
</evidence>
<dbReference type="GO" id="GO:0005886">
    <property type="term" value="C:plasma membrane"/>
    <property type="evidence" value="ECO:0007669"/>
    <property type="project" value="UniProtKB-SubCell"/>
</dbReference>
<keyword evidence="7" id="KW-0143">Chaperone</keyword>
<comment type="similarity">
    <text evidence="8">Belongs to the PpiD chaperone family.</text>
</comment>
<keyword evidence="3" id="KW-0997">Cell inner membrane</keyword>
<gene>
    <name evidence="14" type="ORF">DES31_0950</name>
</gene>
<keyword evidence="11 14" id="KW-0413">Isomerase</keyword>
<dbReference type="OrthoDB" id="9812372at2"/>
<evidence type="ECO:0000256" key="2">
    <source>
        <dbReference type="ARBA" id="ARBA00022475"/>
    </source>
</evidence>